<dbReference type="EMBL" id="JABCIY010000037">
    <property type="protein sequence ID" value="KAF7195772.1"/>
    <property type="molecule type" value="Genomic_DNA"/>
</dbReference>
<proteinExistence type="predicted"/>
<keyword evidence="1" id="KW-1133">Transmembrane helix</keyword>
<name>A0A8H6RRZ8_9PEZI</name>
<keyword evidence="1" id="KW-0472">Membrane</keyword>
<organism evidence="2 3">
    <name type="scientific">Pseudocercospora fuligena</name>
    <dbReference type="NCBI Taxonomy" id="685502"/>
    <lineage>
        <taxon>Eukaryota</taxon>
        <taxon>Fungi</taxon>
        <taxon>Dikarya</taxon>
        <taxon>Ascomycota</taxon>
        <taxon>Pezizomycotina</taxon>
        <taxon>Dothideomycetes</taxon>
        <taxon>Dothideomycetidae</taxon>
        <taxon>Mycosphaerellales</taxon>
        <taxon>Mycosphaerellaceae</taxon>
        <taxon>Pseudocercospora</taxon>
    </lineage>
</organism>
<dbReference type="OrthoDB" id="1046782at2759"/>
<evidence type="ECO:0000256" key="1">
    <source>
        <dbReference type="SAM" id="Phobius"/>
    </source>
</evidence>
<comment type="caution">
    <text evidence="2">The sequence shown here is derived from an EMBL/GenBank/DDBJ whole genome shotgun (WGS) entry which is preliminary data.</text>
</comment>
<dbReference type="Gene3D" id="1.20.58.340">
    <property type="entry name" value="Magnesium transport protein CorA, transmembrane region"/>
    <property type="match status" value="1"/>
</dbReference>
<feature type="transmembrane region" description="Helical" evidence="1">
    <location>
        <begin position="395"/>
        <end position="417"/>
    </location>
</feature>
<protein>
    <submittedName>
        <fullName evidence="2">Notoamide biosynthesis cluster protein M</fullName>
    </submittedName>
</protein>
<evidence type="ECO:0000313" key="3">
    <source>
        <dbReference type="Proteomes" id="UP000660729"/>
    </source>
</evidence>
<evidence type="ECO:0000313" key="2">
    <source>
        <dbReference type="EMBL" id="KAF7195772.1"/>
    </source>
</evidence>
<keyword evidence="1" id="KW-0812">Transmembrane</keyword>
<accession>A0A8H6RRZ8</accession>
<feature type="transmembrane region" description="Helical" evidence="1">
    <location>
        <begin position="355"/>
        <end position="375"/>
    </location>
</feature>
<gene>
    <name evidence="2" type="ORF">HII31_02907</name>
</gene>
<dbReference type="Proteomes" id="UP000660729">
    <property type="component" value="Unassembled WGS sequence"/>
</dbReference>
<reference evidence="2" key="1">
    <citation type="submission" date="2020-04" db="EMBL/GenBank/DDBJ databases">
        <title>Draft genome resource of the tomato pathogen Pseudocercospora fuligena.</title>
        <authorList>
            <person name="Zaccaron A."/>
        </authorList>
    </citation>
    <scope>NUCLEOTIDE SEQUENCE</scope>
    <source>
        <strain evidence="2">PF001</strain>
    </source>
</reference>
<sequence length="454" mass="51677">MSAFCEDESKWNEYFGALTGSSKDESINLRLFEWSSDSAYRPAEITVNSAAELITRDRSPHCDLRVVIARLSATQLAEHNAMQSIFRHYDFPTSFLSDRIQAVTHAFGARPSTKNSLVEIAWSHFLCKEVKSNWDEHQRRRGPYTDKTFTDSPRWRRCDAFLHVRSRDDGSRCVTLLCFGASQPLVERFNRLLANGSWNDAVKEPFLLFSIVYEDLYTQLDAIAWTLADVFRPVERSTLDRAGAKESSTMAHSVDFASLHNISKDCIYISEATEAAILTLDSMIAHLRSHRLIATLSMTDAALSHLTYRKLALQSTLLRVKSLEKRMANIISLSFNLVTQQDSRVMQNDSNAMKAIAVLTLIFLPLTGIGSLFSTPFFQVDFATSQKSLQVATCFWIFWVITVPLTLVMFVGWVVWYNSIKEKRTGKLDKKPKAINELGREDSRSWIDRLRIGK</sequence>
<keyword evidence="3" id="KW-1185">Reference proteome</keyword>
<dbReference type="AlphaFoldDB" id="A0A8H6RRZ8"/>